<organism evidence="3 4">
    <name type="scientific">Aspergillus pseudoustus</name>
    <dbReference type="NCBI Taxonomy" id="1810923"/>
    <lineage>
        <taxon>Eukaryota</taxon>
        <taxon>Fungi</taxon>
        <taxon>Dikarya</taxon>
        <taxon>Ascomycota</taxon>
        <taxon>Pezizomycotina</taxon>
        <taxon>Eurotiomycetes</taxon>
        <taxon>Eurotiomycetidae</taxon>
        <taxon>Eurotiales</taxon>
        <taxon>Aspergillaceae</taxon>
        <taxon>Aspergillus</taxon>
        <taxon>Aspergillus subgen. Nidulantes</taxon>
    </lineage>
</organism>
<sequence>MATWTNHTTVTASEVDGSTLSLTLITATPPPELAISVPILTTTIWPNGDTVVLSTTTSADGVTSVGFETITAQASTADSASNGGNTVTPAPDTASQAGGQTATVTSGTTAGSGTVSSPSSSITQTPSIESAKTSRDGFSSGTLAGAIVGSIVGSALLTLLLAFLFFRRRRSSPKGATKGLDDDVTYGGIVTDKSAAGFSLAAIIPQPADDETVRRRILTLIDHAGLHVDNYYASGASPNSSQDAIARLNSYNSGYLPAPAATVLGERQTQRQVITHLLIYKLLQAIRPGGELLPPLYAAQPRIENASASTDNALFTWRILTAHLYREGKYNRDQAQTAALTQAAHDIAVDFTAAFAPYALSNFSETDRVTHFSDLAAAATELGVWLFAQPCTFEFVWTKGQTEITLTPRVLKTYDEQGNRLVAPQVLVEGDKATLPRTIFRG</sequence>
<evidence type="ECO:0000313" key="3">
    <source>
        <dbReference type="EMBL" id="KAL2847806.1"/>
    </source>
</evidence>
<evidence type="ECO:0000313" key="4">
    <source>
        <dbReference type="Proteomes" id="UP001610446"/>
    </source>
</evidence>
<keyword evidence="2" id="KW-0472">Membrane</keyword>
<reference evidence="3 4" key="1">
    <citation type="submission" date="2024-07" db="EMBL/GenBank/DDBJ databases">
        <title>Section-level genome sequencing and comparative genomics of Aspergillus sections Usti and Cavernicolus.</title>
        <authorList>
            <consortium name="Lawrence Berkeley National Laboratory"/>
            <person name="Nybo J.L."/>
            <person name="Vesth T.C."/>
            <person name="Theobald S."/>
            <person name="Frisvad J.C."/>
            <person name="Larsen T.O."/>
            <person name="Kjaerboelling I."/>
            <person name="Rothschild-Mancinelli K."/>
            <person name="Lyhne E.K."/>
            <person name="Kogle M.E."/>
            <person name="Barry K."/>
            <person name="Clum A."/>
            <person name="Na H."/>
            <person name="Ledsgaard L."/>
            <person name="Lin J."/>
            <person name="Lipzen A."/>
            <person name="Kuo A."/>
            <person name="Riley R."/>
            <person name="Mondo S."/>
            <person name="Labutti K."/>
            <person name="Haridas S."/>
            <person name="Pangalinan J."/>
            <person name="Salamov A.A."/>
            <person name="Simmons B.A."/>
            <person name="Magnuson J.K."/>
            <person name="Chen J."/>
            <person name="Drula E."/>
            <person name="Henrissat B."/>
            <person name="Wiebenga A."/>
            <person name="Lubbers R.J."/>
            <person name="Gomes A.C."/>
            <person name="Makela M.R."/>
            <person name="Stajich J."/>
            <person name="Grigoriev I.V."/>
            <person name="Mortensen U.H."/>
            <person name="De Vries R.P."/>
            <person name="Baker S.E."/>
            <person name="Andersen M.R."/>
        </authorList>
    </citation>
    <scope>NUCLEOTIDE SEQUENCE [LARGE SCALE GENOMIC DNA]</scope>
    <source>
        <strain evidence="3 4">CBS 123904</strain>
    </source>
</reference>
<feature type="compositionally biased region" description="Polar residues" evidence="1">
    <location>
        <begin position="76"/>
        <end position="97"/>
    </location>
</feature>
<feature type="region of interest" description="Disordered" evidence="1">
    <location>
        <begin position="76"/>
        <end position="136"/>
    </location>
</feature>
<evidence type="ECO:0000256" key="1">
    <source>
        <dbReference type="SAM" id="MobiDB-lite"/>
    </source>
</evidence>
<proteinExistence type="predicted"/>
<evidence type="ECO:0000256" key="2">
    <source>
        <dbReference type="SAM" id="Phobius"/>
    </source>
</evidence>
<keyword evidence="4" id="KW-1185">Reference proteome</keyword>
<accession>A0ABR4K668</accession>
<gene>
    <name evidence="3" type="ORF">BJY01DRAFT_212441</name>
</gene>
<dbReference type="EMBL" id="JBFXLU010000054">
    <property type="protein sequence ID" value="KAL2847806.1"/>
    <property type="molecule type" value="Genomic_DNA"/>
</dbReference>
<keyword evidence="2" id="KW-0812">Transmembrane</keyword>
<comment type="caution">
    <text evidence="3">The sequence shown here is derived from an EMBL/GenBank/DDBJ whole genome shotgun (WGS) entry which is preliminary data.</text>
</comment>
<keyword evidence="2" id="KW-1133">Transmembrane helix</keyword>
<protein>
    <submittedName>
        <fullName evidence="3">Uncharacterized protein</fullName>
    </submittedName>
</protein>
<feature type="compositionally biased region" description="Low complexity" evidence="1">
    <location>
        <begin position="98"/>
        <end position="128"/>
    </location>
</feature>
<feature type="transmembrane region" description="Helical" evidence="2">
    <location>
        <begin position="143"/>
        <end position="166"/>
    </location>
</feature>
<dbReference type="Proteomes" id="UP001610446">
    <property type="component" value="Unassembled WGS sequence"/>
</dbReference>
<name>A0ABR4K668_9EURO</name>